<keyword evidence="4 7" id="KW-0378">Hydrolase</keyword>
<dbReference type="Gene3D" id="3.40.710.10">
    <property type="entry name" value="DD-peptidase/beta-lactamase superfamily"/>
    <property type="match status" value="1"/>
</dbReference>
<protein>
    <recommendedName>
        <fullName evidence="6 7">Glutaminase</fullName>
        <ecNumber evidence="3 7">3.5.1.2</ecNumber>
    </recommendedName>
</protein>
<feature type="binding site" evidence="7">
    <location>
        <position position="64"/>
    </location>
    <ligand>
        <name>substrate</name>
    </ligand>
</feature>
<dbReference type="EMBL" id="WBJY01000001">
    <property type="protein sequence ID" value="KAB1649592.1"/>
    <property type="molecule type" value="Genomic_DNA"/>
</dbReference>
<dbReference type="AlphaFoldDB" id="A0A6H9WFA8"/>
<comment type="caution">
    <text evidence="8">The sequence shown here is derived from an EMBL/GenBank/DDBJ whole genome shotgun (WGS) entry which is preliminary data.</text>
</comment>
<reference evidence="8 9" key="1">
    <citation type="submission" date="2019-09" db="EMBL/GenBank/DDBJ databases">
        <title>Phylogeny of genus Pseudoclavibacter and closely related genus.</title>
        <authorList>
            <person name="Li Y."/>
        </authorList>
    </citation>
    <scope>NUCLEOTIDE SEQUENCE [LARGE SCALE GENOMIC DNA]</scope>
    <source>
        <strain evidence="8 9">EGI 60007</strain>
    </source>
</reference>
<evidence type="ECO:0000256" key="3">
    <source>
        <dbReference type="ARBA" id="ARBA00012918"/>
    </source>
</evidence>
<dbReference type="GO" id="GO:0006537">
    <property type="term" value="P:glutamate biosynthetic process"/>
    <property type="evidence" value="ECO:0007669"/>
    <property type="project" value="TreeGrafter"/>
</dbReference>
<dbReference type="GO" id="GO:0004359">
    <property type="term" value="F:glutaminase activity"/>
    <property type="evidence" value="ECO:0007669"/>
    <property type="project" value="UniProtKB-UniRule"/>
</dbReference>
<comment type="catalytic activity">
    <reaction evidence="5 7">
        <text>L-glutamine + H2O = L-glutamate + NH4(+)</text>
        <dbReference type="Rhea" id="RHEA:15889"/>
        <dbReference type="ChEBI" id="CHEBI:15377"/>
        <dbReference type="ChEBI" id="CHEBI:28938"/>
        <dbReference type="ChEBI" id="CHEBI:29985"/>
        <dbReference type="ChEBI" id="CHEBI:58359"/>
        <dbReference type="EC" id="3.5.1.2"/>
    </reaction>
</comment>
<dbReference type="GO" id="GO:0006543">
    <property type="term" value="P:L-glutamine catabolic process"/>
    <property type="evidence" value="ECO:0007669"/>
    <property type="project" value="TreeGrafter"/>
</dbReference>
<dbReference type="OrthoDB" id="9788822at2"/>
<dbReference type="Gene3D" id="3.30.750.24">
    <property type="entry name" value="STAS domain"/>
    <property type="match status" value="1"/>
</dbReference>
<comment type="similarity">
    <text evidence="1 7">Belongs to the glutaminase family.</text>
</comment>
<feature type="binding site" evidence="7">
    <location>
        <position position="243"/>
    </location>
    <ligand>
        <name>substrate</name>
    </ligand>
</feature>
<feature type="binding site" evidence="7">
    <location>
        <position position="167"/>
    </location>
    <ligand>
        <name>substrate</name>
    </ligand>
</feature>
<dbReference type="InterPro" id="IPR015868">
    <property type="entry name" value="Glutaminase"/>
</dbReference>
<evidence type="ECO:0000256" key="6">
    <source>
        <dbReference type="ARBA" id="ARBA00070405"/>
    </source>
</evidence>
<proteinExistence type="inferred from homology"/>
<dbReference type="NCBIfam" id="NF002134">
    <property type="entry name" value="PRK00971.1-4"/>
    <property type="match status" value="1"/>
</dbReference>
<comment type="subunit">
    <text evidence="2 7">Homotetramer.</text>
</comment>
<dbReference type="EC" id="3.5.1.2" evidence="3 7"/>
<keyword evidence="9" id="KW-1185">Reference proteome</keyword>
<feature type="binding site" evidence="7">
    <location>
        <position position="191"/>
    </location>
    <ligand>
        <name>substrate</name>
    </ligand>
</feature>
<dbReference type="InterPro" id="IPR036513">
    <property type="entry name" value="STAS_dom_sf"/>
</dbReference>
<name>A0A6H9WFA8_9MICO</name>
<dbReference type="InterPro" id="IPR012338">
    <property type="entry name" value="Beta-lactam/transpept-like"/>
</dbReference>
<gene>
    <name evidence="7" type="primary">glsA</name>
    <name evidence="8" type="ORF">F8O04_04900</name>
</gene>
<dbReference type="PANTHER" id="PTHR12544">
    <property type="entry name" value="GLUTAMINASE"/>
    <property type="match status" value="1"/>
</dbReference>
<dbReference type="PANTHER" id="PTHR12544:SF29">
    <property type="entry name" value="GLUTAMINASE"/>
    <property type="match status" value="1"/>
</dbReference>
<feature type="binding site" evidence="7">
    <location>
        <position position="160"/>
    </location>
    <ligand>
        <name>substrate</name>
    </ligand>
</feature>
<dbReference type="RefSeq" id="WP_158028182.1">
    <property type="nucleotide sequence ID" value="NZ_BMHG01000001.1"/>
</dbReference>
<evidence type="ECO:0000313" key="8">
    <source>
        <dbReference type="EMBL" id="KAB1649592.1"/>
    </source>
</evidence>
<dbReference type="HAMAP" id="MF_00313">
    <property type="entry name" value="Glutaminase"/>
    <property type="match status" value="1"/>
</dbReference>
<dbReference type="NCBIfam" id="TIGR03814">
    <property type="entry name" value="Gln_ase"/>
    <property type="match status" value="1"/>
</dbReference>
<keyword evidence="7" id="KW-0007">Acetylation</keyword>
<feature type="binding site" evidence="7">
    <location>
        <position position="261"/>
    </location>
    <ligand>
        <name>substrate</name>
    </ligand>
</feature>
<dbReference type="Proteomes" id="UP000431744">
    <property type="component" value="Unassembled WGS sequence"/>
</dbReference>
<evidence type="ECO:0000256" key="5">
    <source>
        <dbReference type="ARBA" id="ARBA00049534"/>
    </source>
</evidence>
<evidence type="ECO:0000313" key="9">
    <source>
        <dbReference type="Proteomes" id="UP000431744"/>
    </source>
</evidence>
<dbReference type="Pfam" id="PF04960">
    <property type="entry name" value="Glutaminase"/>
    <property type="match status" value="1"/>
</dbReference>
<dbReference type="SUPFAM" id="SSF56601">
    <property type="entry name" value="beta-lactamase/transpeptidase-like"/>
    <property type="match status" value="1"/>
</dbReference>
<organism evidence="8 9">
    <name type="scientific">Pseudoclavibacter endophyticus</name>
    <dbReference type="NCBI Taxonomy" id="1778590"/>
    <lineage>
        <taxon>Bacteria</taxon>
        <taxon>Bacillati</taxon>
        <taxon>Actinomycetota</taxon>
        <taxon>Actinomycetes</taxon>
        <taxon>Micrococcales</taxon>
        <taxon>Microbacteriaceae</taxon>
        <taxon>Pseudoclavibacter</taxon>
    </lineage>
</organism>
<evidence type="ECO:0000256" key="1">
    <source>
        <dbReference type="ARBA" id="ARBA00011076"/>
    </source>
</evidence>
<evidence type="ECO:0000256" key="2">
    <source>
        <dbReference type="ARBA" id="ARBA00011881"/>
    </source>
</evidence>
<dbReference type="FunFam" id="3.40.710.10:FF:000005">
    <property type="entry name" value="Glutaminase"/>
    <property type="match status" value="1"/>
</dbReference>
<sequence>MQTPLPDYLSEVLTACSPDQEGELPDDIPELASADPGRLALALATIDGEVYSVGDDEVPFTIQSIAKPFVYALAIQDSGLDTVLQHISVEPSGDAFNELSLEASTGRPFNPMINAGAIAAHSLVIGPGADEGARTERIIDAFSALAGRQLSIDESVLESELENNHRNLGIAHMLRASGLLPDDPAEVVRGYAKQSSIAVTVRDLAVMSAALANGGRLVHSGERVMHSHVARQVLSVMMSCGMYDATGDWVTQVGIPAKSGVAGGIVGALPGQLGIAAFSPPLDPQGNSVRGVDLFQRLSRDMGLHLMDAEQPSHSVIRVIDEVADDAGEAWLVAEVFGAVRFSGGERVARRISGVPGIDEGGPTRVLLDLTAVHSLSEVARRMFVETARRLAHEGHRVLVLDPQGFTADADEPTIGDARVVGSLPWRRDAGA</sequence>
<feature type="binding site" evidence="7">
    <location>
        <position position="114"/>
    </location>
    <ligand>
        <name>substrate</name>
    </ligand>
</feature>
<evidence type="ECO:0000256" key="7">
    <source>
        <dbReference type="HAMAP-Rule" id="MF_00313"/>
    </source>
</evidence>
<accession>A0A6H9WFA8</accession>
<evidence type="ECO:0000256" key="4">
    <source>
        <dbReference type="ARBA" id="ARBA00022801"/>
    </source>
</evidence>